<dbReference type="RefSeq" id="WP_014242363.1">
    <property type="nucleotide sequence ID" value="NC_016618.1"/>
</dbReference>
<evidence type="ECO:0000313" key="14">
    <source>
        <dbReference type="Proteomes" id="UP000007319"/>
    </source>
</evidence>
<geneLocation type="plasmid" evidence="13 14">
    <name>AZOBR_p2</name>
</geneLocation>
<evidence type="ECO:0000256" key="3">
    <source>
        <dbReference type="ARBA" id="ARBA00022630"/>
    </source>
</evidence>
<evidence type="ECO:0000256" key="7">
    <source>
        <dbReference type="ARBA" id="ARBA00023002"/>
    </source>
</evidence>
<dbReference type="SUPFAM" id="SSF56176">
    <property type="entry name" value="FAD-binding/transporter-associated domain-like"/>
    <property type="match status" value="1"/>
</dbReference>
<keyword evidence="4" id="KW-0479">Metal-binding</keyword>
<dbReference type="InterPro" id="IPR016166">
    <property type="entry name" value="FAD-bd_PCMH"/>
</dbReference>
<feature type="domain" description="FAD-binding PCMH-type" evidence="12">
    <location>
        <begin position="39"/>
        <end position="267"/>
    </location>
</feature>
<keyword evidence="5" id="KW-0274">FAD</keyword>
<keyword evidence="14" id="KW-1185">Reference proteome</keyword>
<dbReference type="Pfam" id="PF02754">
    <property type="entry name" value="CCG"/>
    <property type="match status" value="2"/>
</dbReference>
<feature type="domain" description="4Fe-4S ferredoxin-type" evidence="11">
    <location>
        <begin position="589"/>
        <end position="613"/>
    </location>
</feature>
<dbReference type="PROSITE" id="PS00198">
    <property type="entry name" value="4FE4S_FER_1"/>
    <property type="match status" value="2"/>
</dbReference>
<dbReference type="InterPro" id="IPR004113">
    <property type="entry name" value="FAD-bd_oxidored_4_C"/>
</dbReference>
<dbReference type="InterPro" id="IPR016167">
    <property type="entry name" value="FAD-bd_PCMH_sub1"/>
</dbReference>
<dbReference type="PANTHER" id="PTHR11748">
    <property type="entry name" value="D-LACTATE DEHYDROGENASE"/>
    <property type="match status" value="1"/>
</dbReference>
<dbReference type="Pfam" id="PF01565">
    <property type="entry name" value="FAD_binding_4"/>
    <property type="match status" value="1"/>
</dbReference>
<dbReference type="InterPro" id="IPR009051">
    <property type="entry name" value="Helical_ferredxn"/>
</dbReference>
<evidence type="ECO:0000256" key="5">
    <source>
        <dbReference type="ARBA" id="ARBA00022827"/>
    </source>
</evidence>
<dbReference type="SUPFAM" id="SSF46548">
    <property type="entry name" value="alpha-helical ferredoxin"/>
    <property type="match status" value="1"/>
</dbReference>
<keyword evidence="9" id="KW-0411">Iron-sulfur</keyword>
<dbReference type="FunFam" id="1.10.45.10:FF:000001">
    <property type="entry name" value="D-lactate dehydrogenase mitochondrial"/>
    <property type="match status" value="1"/>
</dbReference>
<dbReference type="KEGG" id="abs:AZOBR_p270225"/>
<keyword evidence="13" id="KW-0614">Plasmid</keyword>
<dbReference type="Gene3D" id="1.10.45.10">
    <property type="entry name" value="Vanillyl-alcohol Oxidase, Chain A, domain 4"/>
    <property type="match status" value="1"/>
</dbReference>
<dbReference type="InterPro" id="IPR004017">
    <property type="entry name" value="Cys_rich_dom"/>
</dbReference>
<evidence type="ECO:0000259" key="12">
    <source>
        <dbReference type="PROSITE" id="PS51387"/>
    </source>
</evidence>
<dbReference type="InterPro" id="IPR006094">
    <property type="entry name" value="Oxid_FAD_bind_N"/>
</dbReference>
<sequence length="962" mass="102679">MLPAPYDRLHAALREFMPDERLVTDPLRTLAYGTDGSFYRLIPKIVAIVEAEGEVVRLLNLCRELKTPVTFRAAGTSLSGQAVTDSVLVLLGDSWRGCTIPPGAATVTLQPGVIGAEANRKLAPFGRKIGPDPASIATAKIGGIAANNASGMCCGTAQNSYRTLASMRLVLADGTLLDTGDAASRAAFAVSHGALLSGLSDLAARTRADDKLAERIRNKFRIKNTTGYSLNALVDFEEPVEILQHLMIGSEGTLGFLSEITYNTVPEHAHKANALLMYPDIGEACRAVALMKPTPVSAVELMDRASLRSVEGKPGMPDFIGGLGPDASALLVEIRGEDAAALDANIAAVSAVIAQTQTLFPPTFTTDAKLGESYWKIRKGLFPAVGAMRKVGTTVIIEDVAYPLDRLAEATVELQAMFLKFGYTEAIIFGHALEGNLHFVFTQAFDTDEEVDRYRRFMDAVCDQVVRKYDGSLKAEHGTGRNMAPFVEMEWGPQAYGLMKEIKALLDPQGLLNPGVILNDDPEAHLKNLKAMPAAHPLVDTCIECGFCEPTCPSHKMTLSPRQRIVGWREISRLEATGADAARLGALHEAYDYQGIDTCAACGLCSTACPVGIETGLLIKAIRGDRRGTMAQGFGTYVAEHTAGALSVARTGLKLADLAKRTLGDDTANGLFEKLRNVTGQRLPHLPRALPTPTNFTPLPQAKASADAPTANTPTVVYVPSCTSRSMGPAANDPEKTPLPVKVEALFQKAGYRVAYPEQLASLCCGMPLESKGLAAQADAKAEEMVRAIWAASADGTAPVVLDTSPCSFRLKKHLKDAGLQVLDLVEFIHDHLLDRLNFTKQTEPVVLHLTCSTRRMGLDAKMKAVAAACATQVVVPEDVGCCGFAGDKGFTTPELNAHALRHLSKDIPAGAKAGYSNSRTCEIGLSDHSGLPYRSIVYLVDACSTPKAPATASARASEPAF</sequence>
<dbReference type="InterPro" id="IPR016164">
    <property type="entry name" value="FAD-linked_Oxase-like_C"/>
</dbReference>
<dbReference type="InterPro" id="IPR017896">
    <property type="entry name" value="4Fe4S_Fe-S-bd"/>
</dbReference>
<dbReference type="GO" id="GO:1903457">
    <property type="term" value="P:lactate catabolic process"/>
    <property type="evidence" value="ECO:0007669"/>
    <property type="project" value="TreeGrafter"/>
</dbReference>
<keyword evidence="7 13" id="KW-0560">Oxidoreductase</keyword>
<dbReference type="GO" id="GO:0004458">
    <property type="term" value="F:D-lactate dehydrogenase (cytochrome) activity"/>
    <property type="evidence" value="ECO:0007669"/>
    <property type="project" value="UniProtKB-EC"/>
</dbReference>
<feature type="domain" description="4Fe-4S ferredoxin-type" evidence="11">
    <location>
        <begin position="535"/>
        <end position="562"/>
    </location>
</feature>
<evidence type="ECO:0000313" key="13">
    <source>
        <dbReference type="EMBL" id="CCD02029.1"/>
    </source>
</evidence>
<dbReference type="Gene3D" id="1.10.1060.10">
    <property type="entry name" value="Alpha-helical ferredoxin"/>
    <property type="match status" value="1"/>
</dbReference>
<dbReference type="AlphaFoldDB" id="A0A9P1NQI1"/>
<dbReference type="GO" id="GO:0071949">
    <property type="term" value="F:FAD binding"/>
    <property type="evidence" value="ECO:0007669"/>
    <property type="project" value="InterPro"/>
</dbReference>
<protein>
    <recommendedName>
        <fullName evidence="10">D-lactate dehydrogenase (cytochrome)</fullName>
        <ecNumber evidence="10">1.1.2.4</ecNumber>
    </recommendedName>
</protein>
<evidence type="ECO:0000256" key="4">
    <source>
        <dbReference type="ARBA" id="ARBA00022723"/>
    </source>
</evidence>
<dbReference type="Pfam" id="PF13183">
    <property type="entry name" value="Fer4_8"/>
    <property type="match status" value="1"/>
</dbReference>
<dbReference type="EC" id="1.1.2.4" evidence="10"/>
<name>A0A9P1NQI1_9PROT</name>
<dbReference type="Pfam" id="PF02913">
    <property type="entry name" value="FAD-oxidase_C"/>
    <property type="match status" value="1"/>
</dbReference>
<dbReference type="EMBL" id="HE577329">
    <property type="protein sequence ID" value="CCD02029.1"/>
    <property type="molecule type" value="Genomic_DNA"/>
</dbReference>
<dbReference type="Gene3D" id="3.30.43.10">
    <property type="entry name" value="Uridine Diphospho-n-acetylenolpyruvylglucosamine Reductase, domain 2"/>
    <property type="match status" value="1"/>
</dbReference>
<dbReference type="Proteomes" id="UP000007319">
    <property type="component" value="Plasmid AZOBR_p2"/>
</dbReference>
<organism evidence="13 14">
    <name type="scientific">Azospirillum baldaniorum</name>
    <dbReference type="NCBI Taxonomy" id="1064539"/>
    <lineage>
        <taxon>Bacteria</taxon>
        <taxon>Pseudomonadati</taxon>
        <taxon>Pseudomonadota</taxon>
        <taxon>Alphaproteobacteria</taxon>
        <taxon>Rhodospirillales</taxon>
        <taxon>Azospirillaceae</taxon>
        <taxon>Azospirillum</taxon>
    </lineage>
</organism>
<keyword evidence="6" id="KW-0809">Transit peptide</keyword>
<comment type="similarity">
    <text evidence="2">Belongs to the FAD-binding oxidoreductase/transferase type 4 family.</text>
</comment>
<dbReference type="Gene3D" id="3.30.465.10">
    <property type="match status" value="1"/>
</dbReference>
<evidence type="ECO:0000256" key="10">
    <source>
        <dbReference type="ARBA" id="ARBA00038897"/>
    </source>
</evidence>
<dbReference type="InterPro" id="IPR016171">
    <property type="entry name" value="Vanillyl_alc_oxidase_C-sub2"/>
</dbReference>
<evidence type="ECO:0000256" key="2">
    <source>
        <dbReference type="ARBA" id="ARBA00008000"/>
    </source>
</evidence>
<proteinExistence type="inferred from homology"/>
<evidence type="ECO:0000256" key="8">
    <source>
        <dbReference type="ARBA" id="ARBA00023004"/>
    </source>
</evidence>
<dbReference type="PANTHER" id="PTHR11748:SF111">
    <property type="entry name" value="D-LACTATE DEHYDROGENASE, MITOCHONDRIAL-RELATED"/>
    <property type="match status" value="1"/>
</dbReference>
<dbReference type="SUPFAM" id="SSF55103">
    <property type="entry name" value="FAD-linked oxidases, C-terminal domain"/>
    <property type="match status" value="1"/>
</dbReference>
<dbReference type="PROSITE" id="PS51387">
    <property type="entry name" value="FAD_PCMH"/>
    <property type="match status" value="1"/>
</dbReference>
<dbReference type="InterPro" id="IPR016169">
    <property type="entry name" value="FAD-bd_PCMH_sub2"/>
</dbReference>
<evidence type="ECO:0000256" key="1">
    <source>
        <dbReference type="ARBA" id="ARBA00001974"/>
    </source>
</evidence>
<dbReference type="GO" id="GO:0008720">
    <property type="term" value="F:D-lactate dehydrogenase (NAD+) activity"/>
    <property type="evidence" value="ECO:0007669"/>
    <property type="project" value="TreeGrafter"/>
</dbReference>
<gene>
    <name evidence="13" type="ORF">AZOBR_p270225</name>
</gene>
<dbReference type="PROSITE" id="PS51379">
    <property type="entry name" value="4FE4S_FER_2"/>
    <property type="match status" value="2"/>
</dbReference>
<evidence type="ECO:0000256" key="9">
    <source>
        <dbReference type="ARBA" id="ARBA00023014"/>
    </source>
</evidence>
<dbReference type="InterPro" id="IPR017900">
    <property type="entry name" value="4Fe4S_Fe_S_CS"/>
</dbReference>
<evidence type="ECO:0000259" key="11">
    <source>
        <dbReference type="PROSITE" id="PS51379"/>
    </source>
</evidence>
<keyword evidence="3" id="KW-0285">Flavoprotein</keyword>
<dbReference type="Gene3D" id="3.30.70.2740">
    <property type="match status" value="1"/>
</dbReference>
<accession>A0A9P1NQI1</accession>
<dbReference type="GO" id="GO:0046872">
    <property type="term" value="F:metal ion binding"/>
    <property type="evidence" value="ECO:0007669"/>
    <property type="project" value="UniProtKB-KW"/>
</dbReference>
<keyword evidence="8" id="KW-0408">Iron</keyword>
<reference evidence="13 14" key="1">
    <citation type="journal article" date="2011" name="PLoS Genet.">
        <title>Azospirillum genomes reveal transition of bacteria from aquatic to terrestrial environments.</title>
        <authorList>
            <person name="Wisniewski-Dye F."/>
            <person name="Borziak K."/>
            <person name="Khalsa-Moyers G."/>
            <person name="Alexandre G."/>
            <person name="Sukharnikov L.O."/>
            <person name="Wuichet K."/>
            <person name="Hurst G.B."/>
            <person name="McDonald W.H."/>
            <person name="Robertson J.S."/>
            <person name="Barbe V."/>
            <person name="Calteau A."/>
            <person name="Rouy Z."/>
            <person name="Mangenot S."/>
            <person name="Prigent-Combaret C."/>
            <person name="Normand P."/>
            <person name="Boyer M."/>
            <person name="Siguier P."/>
            <person name="Dessaux Y."/>
            <person name="Elmerich C."/>
            <person name="Condemine G."/>
            <person name="Krishnen G."/>
            <person name="Kennedy I."/>
            <person name="Paterson A.H."/>
            <person name="Gonzalez V."/>
            <person name="Mavingui P."/>
            <person name="Zhulin I.B."/>
        </authorList>
    </citation>
    <scope>NUCLEOTIDE SEQUENCE [LARGE SCALE GENOMIC DNA]</scope>
    <source>
        <strain evidence="13 14">Sp245</strain>
    </source>
</reference>
<dbReference type="InterPro" id="IPR036318">
    <property type="entry name" value="FAD-bd_PCMH-like_sf"/>
</dbReference>
<dbReference type="GO" id="GO:0051536">
    <property type="term" value="F:iron-sulfur cluster binding"/>
    <property type="evidence" value="ECO:0007669"/>
    <property type="project" value="UniProtKB-KW"/>
</dbReference>
<evidence type="ECO:0000256" key="6">
    <source>
        <dbReference type="ARBA" id="ARBA00022946"/>
    </source>
</evidence>
<comment type="cofactor">
    <cofactor evidence="1">
        <name>FAD</name>
        <dbReference type="ChEBI" id="CHEBI:57692"/>
    </cofactor>
</comment>